<keyword evidence="1" id="KW-0175">Coiled coil</keyword>
<organism evidence="2 3">
    <name type="scientific">Litomosoides sigmodontis</name>
    <name type="common">Filarial nematode worm</name>
    <dbReference type="NCBI Taxonomy" id="42156"/>
    <lineage>
        <taxon>Eukaryota</taxon>
        <taxon>Metazoa</taxon>
        <taxon>Ecdysozoa</taxon>
        <taxon>Nematoda</taxon>
        <taxon>Chromadorea</taxon>
        <taxon>Rhabditida</taxon>
        <taxon>Spirurina</taxon>
        <taxon>Spiruromorpha</taxon>
        <taxon>Filarioidea</taxon>
        <taxon>Onchocercidae</taxon>
        <taxon>Litomosoides</taxon>
    </lineage>
</organism>
<evidence type="ECO:0000313" key="3">
    <source>
        <dbReference type="Proteomes" id="UP000277928"/>
    </source>
</evidence>
<evidence type="ECO:0000256" key="1">
    <source>
        <dbReference type="SAM" id="Coils"/>
    </source>
</evidence>
<gene>
    <name evidence="2" type="ORF">NLS_LOCUS5239</name>
</gene>
<dbReference type="AlphaFoldDB" id="A0A3P6USD6"/>
<keyword evidence="3" id="KW-1185">Reference proteome</keyword>
<name>A0A3P6USD6_LITSI</name>
<dbReference type="OMA" id="ENIMECI"/>
<dbReference type="EMBL" id="UYRX01000380">
    <property type="protein sequence ID" value="VDK81254.1"/>
    <property type="molecule type" value="Genomic_DNA"/>
</dbReference>
<dbReference type="OrthoDB" id="5809924at2759"/>
<proteinExistence type="predicted"/>
<sequence length="215" mass="24953">MFETSRNHFSNHIGDPKNGCCAMYSGFMVNIGMAGEANELMELLNCVRQFELDIKNENDEAENWRQCILINEQRIKKFAKVKQKLQHVLKTSKREVSQVREKVRKAKKDFDYCGKQIAEYTAAIEAAQCEHDELKRESEDFNARLSLAEENILDCILKMQIQMYKETQEEKKRIDVKLGLLGVDNGQHQDDLSTVEMHNDTSTPFPHREMFSQSS</sequence>
<accession>A0A3P6USD6</accession>
<evidence type="ECO:0000313" key="2">
    <source>
        <dbReference type="EMBL" id="VDK81254.1"/>
    </source>
</evidence>
<protein>
    <submittedName>
        <fullName evidence="2">Uncharacterized protein</fullName>
    </submittedName>
</protein>
<feature type="coiled-coil region" evidence="1">
    <location>
        <begin position="82"/>
        <end position="151"/>
    </location>
</feature>
<reference evidence="2 3" key="1">
    <citation type="submission" date="2018-08" db="EMBL/GenBank/DDBJ databases">
        <authorList>
            <person name="Laetsch R D."/>
            <person name="Stevens L."/>
            <person name="Kumar S."/>
            <person name="Blaxter L. M."/>
        </authorList>
    </citation>
    <scope>NUCLEOTIDE SEQUENCE [LARGE SCALE GENOMIC DNA]</scope>
</reference>
<dbReference type="Proteomes" id="UP000277928">
    <property type="component" value="Unassembled WGS sequence"/>
</dbReference>